<dbReference type="Pfam" id="PF00884">
    <property type="entry name" value="Sulfatase"/>
    <property type="match status" value="1"/>
</dbReference>
<dbReference type="Proteomes" id="UP000051717">
    <property type="component" value="Unassembled WGS sequence"/>
</dbReference>
<evidence type="ECO:0000256" key="1">
    <source>
        <dbReference type="ARBA" id="ARBA00008779"/>
    </source>
</evidence>
<name>A0A0S8GAN7_UNCT6</name>
<organism evidence="3 4">
    <name type="scientific">candidate division TA06 bacterium SM23_40</name>
    <dbReference type="NCBI Taxonomy" id="1703774"/>
    <lineage>
        <taxon>Bacteria</taxon>
        <taxon>Bacteria division TA06</taxon>
    </lineage>
</organism>
<dbReference type="EMBL" id="LJUI01000022">
    <property type="protein sequence ID" value="KPK70101.1"/>
    <property type="molecule type" value="Genomic_DNA"/>
</dbReference>
<comment type="similarity">
    <text evidence="1">Belongs to the sulfatase family.</text>
</comment>
<feature type="domain" description="Sulfatase N-terminal" evidence="2">
    <location>
        <begin position="5"/>
        <end position="311"/>
    </location>
</feature>
<dbReference type="PANTHER" id="PTHR42693:SF33">
    <property type="entry name" value="ARYLSULFATASE"/>
    <property type="match status" value="1"/>
</dbReference>
<dbReference type="InterPro" id="IPR050738">
    <property type="entry name" value="Sulfatase"/>
</dbReference>
<evidence type="ECO:0000313" key="4">
    <source>
        <dbReference type="Proteomes" id="UP000051717"/>
    </source>
</evidence>
<dbReference type="InterPro" id="IPR017850">
    <property type="entry name" value="Alkaline_phosphatase_core_sf"/>
</dbReference>
<evidence type="ECO:0000313" key="3">
    <source>
        <dbReference type="EMBL" id="KPK70101.1"/>
    </source>
</evidence>
<proteinExistence type="inferred from homology"/>
<sequence length="432" mass="49700">MGAKRNILFLLIDCLRADMCFGEERFVKTPTIDRLKEGGTAFTQAISVSAATQATVSTMLTGVYPFVHGIMMKRHGKRRFGTLNPRCATLPEIIGKNGYHTYAMVTGPLLRQLGLDRGFEQYLHRAVECDVYSDWGRELLDALRGRTLEEPWFLFLHLWELHMPRVVLKPFNSRLYGRNRYERAVSCLDHHLQRILDSVDLDRTIVLLHGDHGENYDYPPLVLRPLFTRPGRVVNARLGILRKLRKLRKQSWNPHQPKAHIRWISHGDGLYEFLVRVPLIAVGSGLFPEAKIVDSQVSQVDILPTILDAIGLADRLNQRIHGRSLLPLVKDQSLPERPVILETRKRMGIRTPRWKLIVSASNPDLPELYDLQNDPMEDNNLREGEEGIVRMLEEELRDIETLKYPELLAEPSVMSEEDSRLVEKKLRDLGYL</sequence>
<protein>
    <recommendedName>
        <fullName evidence="2">Sulfatase N-terminal domain-containing protein</fullName>
    </recommendedName>
</protein>
<dbReference type="AlphaFoldDB" id="A0A0S8GAN7"/>
<gene>
    <name evidence="3" type="ORF">AMJ82_04010</name>
</gene>
<dbReference type="PANTHER" id="PTHR42693">
    <property type="entry name" value="ARYLSULFATASE FAMILY MEMBER"/>
    <property type="match status" value="1"/>
</dbReference>
<dbReference type="InterPro" id="IPR000917">
    <property type="entry name" value="Sulfatase_N"/>
</dbReference>
<dbReference type="SUPFAM" id="SSF53649">
    <property type="entry name" value="Alkaline phosphatase-like"/>
    <property type="match status" value="1"/>
</dbReference>
<dbReference type="PATRIC" id="fig|1703774.3.peg.1318"/>
<dbReference type="GO" id="GO:0004065">
    <property type="term" value="F:arylsulfatase activity"/>
    <property type="evidence" value="ECO:0007669"/>
    <property type="project" value="TreeGrafter"/>
</dbReference>
<evidence type="ECO:0000259" key="2">
    <source>
        <dbReference type="Pfam" id="PF00884"/>
    </source>
</evidence>
<reference evidence="3 4" key="1">
    <citation type="journal article" date="2015" name="Microbiome">
        <title>Genomic resolution of linkages in carbon, nitrogen, and sulfur cycling among widespread estuary sediment bacteria.</title>
        <authorList>
            <person name="Baker B.J."/>
            <person name="Lazar C.S."/>
            <person name="Teske A.P."/>
            <person name="Dick G.J."/>
        </authorList>
    </citation>
    <scope>NUCLEOTIDE SEQUENCE [LARGE SCALE GENOMIC DNA]</scope>
    <source>
        <strain evidence="3">SM23_40</strain>
    </source>
</reference>
<accession>A0A0S8GAN7</accession>
<dbReference type="CDD" id="cd16148">
    <property type="entry name" value="sulfatase_like"/>
    <property type="match status" value="1"/>
</dbReference>
<comment type="caution">
    <text evidence="3">The sequence shown here is derived from an EMBL/GenBank/DDBJ whole genome shotgun (WGS) entry which is preliminary data.</text>
</comment>
<dbReference type="Gene3D" id="3.40.720.10">
    <property type="entry name" value="Alkaline Phosphatase, subunit A"/>
    <property type="match status" value="2"/>
</dbReference>